<keyword evidence="3" id="KW-1185">Reference proteome</keyword>
<evidence type="ECO:0000313" key="2">
    <source>
        <dbReference type="EMBL" id="PSJ62007.1"/>
    </source>
</evidence>
<dbReference type="Proteomes" id="UP000240653">
    <property type="component" value="Unassembled WGS sequence"/>
</dbReference>
<evidence type="ECO:0000313" key="3">
    <source>
        <dbReference type="Proteomes" id="UP000240653"/>
    </source>
</evidence>
<name>A0A2P7SHQ7_9HYPH</name>
<keyword evidence="1" id="KW-0812">Transmembrane</keyword>
<sequence>MVDRDRDKAAESRRILERISREADTGGASLVSRATKRARNHVSATDADQDDWIEQWGTRIGRVLGLAICVGLLVWLVMFLLRGA</sequence>
<feature type="transmembrane region" description="Helical" evidence="1">
    <location>
        <begin position="63"/>
        <end position="81"/>
    </location>
</feature>
<gene>
    <name evidence="2" type="ORF">C7I85_06615</name>
</gene>
<protein>
    <submittedName>
        <fullName evidence="2">Uncharacterized protein</fullName>
    </submittedName>
</protein>
<keyword evidence="1" id="KW-1133">Transmembrane helix</keyword>
<comment type="caution">
    <text evidence="2">The sequence shown here is derived from an EMBL/GenBank/DDBJ whole genome shotgun (WGS) entry which is preliminary data.</text>
</comment>
<keyword evidence="1" id="KW-0472">Membrane</keyword>
<dbReference type="EMBL" id="PXYL01000003">
    <property type="protein sequence ID" value="PSJ62007.1"/>
    <property type="molecule type" value="Genomic_DNA"/>
</dbReference>
<accession>A0A2P7SHQ7</accession>
<proteinExistence type="predicted"/>
<dbReference type="OrthoDB" id="8449218at2"/>
<dbReference type="AlphaFoldDB" id="A0A2P7SHQ7"/>
<evidence type="ECO:0000256" key="1">
    <source>
        <dbReference type="SAM" id="Phobius"/>
    </source>
</evidence>
<reference evidence="2 3" key="1">
    <citation type="submission" date="2018-03" db="EMBL/GenBank/DDBJ databases">
        <title>The draft genome of Mesorhizobium soli JCM 19897.</title>
        <authorList>
            <person name="Li L."/>
            <person name="Liu L."/>
            <person name="Liang L."/>
            <person name="Wang T."/>
            <person name="Zhang X."/>
        </authorList>
    </citation>
    <scope>NUCLEOTIDE SEQUENCE [LARGE SCALE GENOMIC DNA]</scope>
    <source>
        <strain evidence="2 3">JCM 19897</strain>
    </source>
</reference>
<organism evidence="2 3">
    <name type="scientific">Pseudaminobacter soli</name>
    <name type="common">ex Li et al. 2025</name>
    <dbReference type="NCBI Taxonomy" id="1295366"/>
    <lineage>
        <taxon>Bacteria</taxon>
        <taxon>Pseudomonadati</taxon>
        <taxon>Pseudomonadota</taxon>
        <taxon>Alphaproteobacteria</taxon>
        <taxon>Hyphomicrobiales</taxon>
        <taxon>Phyllobacteriaceae</taxon>
        <taxon>Pseudaminobacter</taxon>
    </lineage>
</organism>
<dbReference type="RefSeq" id="WP_106723181.1">
    <property type="nucleotide sequence ID" value="NZ_PXYL01000003.1"/>
</dbReference>